<evidence type="ECO:0000259" key="1">
    <source>
        <dbReference type="PROSITE" id="PS50995"/>
    </source>
</evidence>
<dbReference type="AlphaFoldDB" id="A0A4Y4DRN8"/>
<organism evidence="2 3">
    <name type="scientific">Glutamicibacter uratoxydans</name>
    <name type="common">Arthrobacter uratoxydans</name>
    <dbReference type="NCBI Taxonomy" id="43667"/>
    <lineage>
        <taxon>Bacteria</taxon>
        <taxon>Bacillati</taxon>
        <taxon>Actinomycetota</taxon>
        <taxon>Actinomycetes</taxon>
        <taxon>Micrococcales</taxon>
        <taxon>Micrococcaceae</taxon>
        <taxon>Glutamicibacter</taxon>
    </lineage>
</organism>
<dbReference type="Proteomes" id="UP000316612">
    <property type="component" value="Unassembled WGS sequence"/>
</dbReference>
<sequence length="158" mass="17098">MGTAKPSTTSQDELAAFERATQDLVGLALRSVENLEVSLPQFRLLLALHRVGTMTSSDCAKALGIGNSSVTRLADRLIVSGYLVRGSDPAHRSIVTLELTELGRQTVEDVTARRRNDLQEALDLLSPAERSACAVALNHLHEVIDHDVAVPWASHLPL</sequence>
<dbReference type="Pfam" id="PF12802">
    <property type="entry name" value="MarR_2"/>
    <property type="match status" value="1"/>
</dbReference>
<reference evidence="2 3" key="1">
    <citation type="submission" date="2019-06" db="EMBL/GenBank/DDBJ databases">
        <title>Whole genome shotgun sequence of Glutamicibacter uratoxydans NBRC 15515.</title>
        <authorList>
            <person name="Hosoyama A."/>
            <person name="Uohara A."/>
            <person name="Ohji S."/>
            <person name="Ichikawa N."/>
        </authorList>
    </citation>
    <scope>NUCLEOTIDE SEQUENCE [LARGE SCALE GENOMIC DNA]</scope>
    <source>
        <strain evidence="2 3">NBRC 15515</strain>
    </source>
</reference>
<comment type="caution">
    <text evidence="2">The sequence shown here is derived from an EMBL/GenBank/DDBJ whole genome shotgun (WGS) entry which is preliminary data.</text>
</comment>
<dbReference type="InterPro" id="IPR036390">
    <property type="entry name" value="WH_DNA-bd_sf"/>
</dbReference>
<feature type="domain" description="HTH marR-type" evidence="1">
    <location>
        <begin position="1"/>
        <end position="142"/>
    </location>
</feature>
<dbReference type="PANTHER" id="PTHR33164:SF94">
    <property type="entry name" value="TRANSCRIPTIONAL REGULATORY PROTEIN-RELATED"/>
    <property type="match status" value="1"/>
</dbReference>
<dbReference type="SMART" id="SM00347">
    <property type="entry name" value="HTH_MARR"/>
    <property type="match status" value="1"/>
</dbReference>
<dbReference type="SUPFAM" id="SSF46785">
    <property type="entry name" value="Winged helix' DNA-binding domain"/>
    <property type="match status" value="1"/>
</dbReference>
<dbReference type="PANTHER" id="PTHR33164">
    <property type="entry name" value="TRANSCRIPTIONAL REGULATOR, MARR FAMILY"/>
    <property type="match status" value="1"/>
</dbReference>
<dbReference type="GO" id="GO:0006950">
    <property type="term" value="P:response to stress"/>
    <property type="evidence" value="ECO:0007669"/>
    <property type="project" value="TreeGrafter"/>
</dbReference>
<dbReference type="InterPro" id="IPR000835">
    <property type="entry name" value="HTH_MarR-typ"/>
</dbReference>
<keyword evidence="3" id="KW-1185">Reference proteome</keyword>
<accession>A0A4Y4DRN8</accession>
<dbReference type="EMBL" id="BJNY01000018">
    <property type="protein sequence ID" value="GED07287.1"/>
    <property type="molecule type" value="Genomic_DNA"/>
</dbReference>
<protein>
    <submittedName>
        <fullName evidence="2">Transcriptional regulator</fullName>
    </submittedName>
</protein>
<gene>
    <name evidence="2" type="ORF">AUR04nite_28190</name>
</gene>
<evidence type="ECO:0000313" key="2">
    <source>
        <dbReference type="EMBL" id="GED07287.1"/>
    </source>
</evidence>
<dbReference type="InterPro" id="IPR036388">
    <property type="entry name" value="WH-like_DNA-bd_sf"/>
</dbReference>
<dbReference type="RefSeq" id="WP_141366267.1">
    <property type="nucleotide sequence ID" value="NZ_BAAAJL010000016.1"/>
</dbReference>
<dbReference type="GO" id="GO:0003700">
    <property type="term" value="F:DNA-binding transcription factor activity"/>
    <property type="evidence" value="ECO:0007669"/>
    <property type="project" value="InterPro"/>
</dbReference>
<dbReference type="PROSITE" id="PS50995">
    <property type="entry name" value="HTH_MARR_2"/>
    <property type="match status" value="1"/>
</dbReference>
<dbReference type="OrthoDB" id="162531at2"/>
<evidence type="ECO:0000313" key="3">
    <source>
        <dbReference type="Proteomes" id="UP000316612"/>
    </source>
</evidence>
<dbReference type="Gene3D" id="1.10.10.10">
    <property type="entry name" value="Winged helix-like DNA-binding domain superfamily/Winged helix DNA-binding domain"/>
    <property type="match status" value="1"/>
</dbReference>
<dbReference type="InterPro" id="IPR039422">
    <property type="entry name" value="MarR/SlyA-like"/>
</dbReference>
<name>A0A4Y4DRN8_GLUUR</name>
<proteinExistence type="predicted"/>